<gene>
    <name evidence="2" type="ORF">ENO34_02990</name>
</gene>
<dbReference type="GO" id="GO:0006260">
    <property type="term" value="P:DNA replication"/>
    <property type="evidence" value="ECO:0007669"/>
    <property type="project" value="TreeGrafter"/>
</dbReference>
<dbReference type="AlphaFoldDB" id="A0A832DQP8"/>
<proteinExistence type="predicted"/>
<dbReference type="InterPro" id="IPR027417">
    <property type="entry name" value="P-loop_NTPase"/>
</dbReference>
<comment type="caution">
    <text evidence="2">The sequence shown here is derived from an EMBL/GenBank/DDBJ whole genome shotgun (WGS) entry which is preliminary data.</text>
</comment>
<dbReference type="InterPro" id="IPR002611">
    <property type="entry name" value="IstB_ATP-bd"/>
</dbReference>
<organism evidence="2">
    <name type="scientific">Sulfurihydrogenibium azorense</name>
    <dbReference type="NCBI Taxonomy" id="309806"/>
    <lineage>
        <taxon>Bacteria</taxon>
        <taxon>Pseudomonadati</taxon>
        <taxon>Aquificota</taxon>
        <taxon>Aquificia</taxon>
        <taxon>Aquificales</taxon>
        <taxon>Hydrogenothermaceae</taxon>
        <taxon>Sulfurihydrogenibium</taxon>
    </lineage>
</organism>
<dbReference type="Proteomes" id="UP000885621">
    <property type="component" value="Unassembled WGS sequence"/>
</dbReference>
<dbReference type="PANTHER" id="PTHR30050:SF4">
    <property type="entry name" value="ATP-BINDING PROTEIN RV3427C IN INSERTION SEQUENCE-RELATED"/>
    <property type="match status" value="1"/>
</dbReference>
<evidence type="ECO:0000259" key="1">
    <source>
        <dbReference type="SMART" id="SM00382"/>
    </source>
</evidence>
<sequence>MEKIDLKENVKCSICQDTGWVFKDEGVVKCQCQYNLNNTQVNHSLNIPKKYFHANLENFLDYGLPSRKLIIQKVKEYIYSDEMEEGKGFFFYGKNGVGKTHLAVAILKEIYTLKGITGTFYDTRILLYDLKATFEGNSSTRELLDSVIKSPILVLDDLGSERLSDWAKDILHYIIISRYNDKLPVIITSNIYFEKYDKESEDIESKFGKGIASRLNEICYPILVEGEDFRKTQINNTLKRLGNGKKGVY</sequence>
<dbReference type="Gene3D" id="3.40.50.300">
    <property type="entry name" value="P-loop containing nucleotide triphosphate hydrolases"/>
    <property type="match status" value="1"/>
</dbReference>
<dbReference type="SUPFAM" id="SSF52540">
    <property type="entry name" value="P-loop containing nucleoside triphosphate hydrolases"/>
    <property type="match status" value="1"/>
</dbReference>
<dbReference type="GO" id="GO:0005524">
    <property type="term" value="F:ATP binding"/>
    <property type="evidence" value="ECO:0007669"/>
    <property type="project" value="InterPro"/>
</dbReference>
<dbReference type="CDD" id="cd00009">
    <property type="entry name" value="AAA"/>
    <property type="match status" value="1"/>
</dbReference>
<protein>
    <submittedName>
        <fullName evidence="2">DNA replication protein DnaC</fullName>
    </submittedName>
</protein>
<evidence type="ECO:0000313" key="2">
    <source>
        <dbReference type="EMBL" id="HEV09349.1"/>
    </source>
</evidence>
<dbReference type="Pfam" id="PF01695">
    <property type="entry name" value="IstB_IS21"/>
    <property type="match status" value="1"/>
</dbReference>
<reference evidence="2" key="1">
    <citation type="journal article" date="2020" name="mSystems">
        <title>Genome- and Community-Level Interaction Insights into Carbon Utilization and Element Cycling Functions of Hydrothermarchaeota in Hydrothermal Sediment.</title>
        <authorList>
            <person name="Zhou Z."/>
            <person name="Liu Y."/>
            <person name="Xu W."/>
            <person name="Pan J."/>
            <person name="Luo Z.H."/>
            <person name="Li M."/>
        </authorList>
    </citation>
    <scope>NUCLEOTIDE SEQUENCE [LARGE SCALE GENOMIC DNA]</scope>
    <source>
        <strain evidence="2">SpSt-1257</strain>
    </source>
</reference>
<dbReference type="SMART" id="SM00382">
    <property type="entry name" value="AAA"/>
    <property type="match status" value="1"/>
</dbReference>
<feature type="domain" description="AAA+ ATPase" evidence="1">
    <location>
        <begin position="85"/>
        <end position="225"/>
    </location>
</feature>
<name>A0A832DQP8_9AQUI</name>
<dbReference type="EMBL" id="DSFC01000168">
    <property type="protein sequence ID" value="HEV09349.1"/>
    <property type="molecule type" value="Genomic_DNA"/>
</dbReference>
<dbReference type="PANTHER" id="PTHR30050">
    <property type="entry name" value="CHROMOSOMAL REPLICATION INITIATOR PROTEIN DNAA"/>
    <property type="match status" value="1"/>
</dbReference>
<dbReference type="InterPro" id="IPR003593">
    <property type="entry name" value="AAA+_ATPase"/>
</dbReference>
<accession>A0A832DQP8</accession>